<dbReference type="InterPro" id="IPR052781">
    <property type="entry name" value="Cys_protease_inhibitor_I42"/>
</dbReference>
<dbReference type="Gene3D" id="2.60.40.2020">
    <property type="match status" value="1"/>
</dbReference>
<gene>
    <name evidence="5" type="ORF">MSEO_20410</name>
</gene>
<keyword evidence="2" id="KW-0789">Thiol protease inhibitor</keyword>
<evidence type="ECO:0000256" key="2">
    <source>
        <dbReference type="ARBA" id="ARBA00022704"/>
    </source>
</evidence>
<name>A0A7I7P0F1_9MYCO</name>
<dbReference type="Pfam" id="PF09394">
    <property type="entry name" value="Inhibitor_I42"/>
    <property type="match status" value="1"/>
</dbReference>
<feature type="signal peptide" evidence="3">
    <location>
        <begin position="1"/>
        <end position="24"/>
    </location>
</feature>
<keyword evidence="3" id="KW-0732">Signal</keyword>
<protein>
    <recommendedName>
        <fullName evidence="4">Proteinase inhibitor I42 chagasin domain-containing protein</fullName>
    </recommendedName>
</protein>
<dbReference type="Proteomes" id="UP000466632">
    <property type="component" value="Chromosome"/>
</dbReference>
<dbReference type="InterPro" id="IPR018990">
    <property type="entry name" value="Prot_inh_I42_chagasin"/>
</dbReference>
<evidence type="ECO:0000313" key="5">
    <source>
        <dbReference type="EMBL" id="BBY01542.1"/>
    </source>
</evidence>
<organism evidence="5 6">
    <name type="scientific">Mycobacterium seoulense</name>
    <dbReference type="NCBI Taxonomy" id="386911"/>
    <lineage>
        <taxon>Bacteria</taxon>
        <taxon>Bacillati</taxon>
        <taxon>Actinomycetota</taxon>
        <taxon>Actinomycetes</taxon>
        <taxon>Mycobacteriales</taxon>
        <taxon>Mycobacteriaceae</taxon>
        <taxon>Mycobacterium</taxon>
    </lineage>
</organism>
<keyword evidence="6" id="KW-1185">Reference proteome</keyword>
<dbReference type="SUPFAM" id="SSF141066">
    <property type="entry name" value="ICP-like"/>
    <property type="match status" value="1"/>
</dbReference>
<keyword evidence="1" id="KW-0646">Protease inhibitor</keyword>
<dbReference type="PANTHER" id="PTHR36530">
    <property type="entry name" value="INHIBITOR OF CYSTEINE PEPTIDASE"/>
    <property type="match status" value="1"/>
</dbReference>
<evidence type="ECO:0000256" key="1">
    <source>
        <dbReference type="ARBA" id="ARBA00022690"/>
    </source>
</evidence>
<dbReference type="PANTHER" id="PTHR36530:SF1">
    <property type="entry name" value="AMOEBIASIN-1"/>
    <property type="match status" value="1"/>
</dbReference>
<evidence type="ECO:0000259" key="4">
    <source>
        <dbReference type="Pfam" id="PF09394"/>
    </source>
</evidence>
<sequence>MGSMTVGKIRLLVTVAMLVSPMLAGCHFASRNAPSTQTLQVPMNQVLTQDTIRQSITVAVGNTLIVKLGSNYTTPYRWTPETKIGDPAVIKQTSHEFVPPSSDALGAPGTEVWTFTALKPGTTTIGTSYTSFVGKDSKPACTYTANVTVQ</sequence>
<dbReference type="GO" id="GO:0004869">
    <property type="term" value="F:cysteine-type endopeptidase inhibitor activity"/>
    <property type="evidence" value="ECO:0007669"/>
    <property type="project" value="UniProtKB-KW"/>
</dbReference>
<proteinExistence type="predicted"/>
<dbReference type="RefSeq" id="WP_163679400.1">
    <property type="nucleotide sequence ID" value="NZ_AP022582.1"/>
</dbReference>
<feature type="domain" description="Proteinase inhibitor I42 chagasin" evidence="4">
    <location>
        <begin position="57"/>
        <end position="147"/>
    </location>
</feature>
<feature type="chain" id="PRO_5038864752" description="Proteinase inhibitor I42 chagasin domain-containing protein" evidence="3">
    <location>
        <begin position="25"/>
        <end position="150"/>
    </location>
</feature>
<dbReference type="InterPro" id="IPR036331">
    <property type="entry name" value="Chagasin-like_sf"/>
</dbReference>
<dbReference type="EMBL" id="AP022582">
    <property type="protein sequence ID" value="BBY01542.1"/>
    <property type="molecule type" value="Genomic_DNA"/>
</dbReference>
<dbReference type="AlphaFoldDB" id="A0A7I7P0F1"/>
<evidence type="ECO:0000256" key="3">
    <source>
        <dbReference type="SAM" id="SignalP"/>
    </source>
</evidence>
<evidence type="ECO:0000313" key="6">
    <source>
        <dbReference type="Proteomes" id="UP000466632"/>
    </source>
</evidence>
<dbReference type="KEGG" id="mseo:MSEO_20410"/>
<reference evidence="5 6" key="1">
    <citation type="journal article" date="2019" name="Emerg. Microbes Infect.">
        <title>Comprehensive subspecies identification of 175 nontuberculous mycobacteria species based on 7547 genomic profiles.</title>
        <authorList>
            <person name="Matsumoto Y."/>
            <person name="Kinjo T."/>
            <person name="Motooka D."/>
            <person name="Nabeya D."/>
            <person name="Jung N."/>
            <person name="Uechi K."/>
            <person name="Horii T."/>
            <person name="Iida T."/>
            <person name="Fujita J."/>
            <person name="Nakamura S."/>
        </authorList>
    </citation>
    <scope>NUCLEOTIDE SEQUENCE [LARGE SCALE GENOMIC DNA]</scope>
    <source>
        <strain evidence="5 6">JCM 16018</strain>
    </source>
</reference>
<accession>A0A7I7P0F1</accession>